<protein>
    <recommendedName>
        <fullName evidence="3">TetR family transcriptional regulator</fullName>
    </recommendedName>
</protein>
<accession>A0ABS9W741</accession>
<proteinExistence type="predicted"/>
<evidence type="ECO:0000313" key="2">
    <source>
        <dbReference type="Proteomes" id="UP001201985"/>
    </source>
</evidence>
<comment type="caution">
    <text evidence="1">The sequence shown here is derived from an EMBL/GenBank/DDBJ whole genome shotgun (WGS) entry which is preliminary data.</text>
</comment>
<reference evidence="1 2" key="1">
    <citation type="submission" date="2022-03" db="EMBL/GenBank/DDBJ databases">
        <title>Complete genome analysis of Roseomonas KG 17.1 : a prolific producer of plant growth promoters.</title>
        <authorList>
            <person name="Saadouli I."/>
            <person name="Najjari A."/>
            <person name="Mosbah A."/>
            <person name="Ouzari H.I."/>
        </authorList>
    </citation>
    <scope>NUCLEOTIDE SEQUENCE [LARGE SCALE GENOMIC DNA]</scope>
    <source>
        <strain evidence="1 2">KG17-1</strain>
    </source>
</reference>
<dbReference type="EMBL" id="JALBUU010000028">
    <property type="protein sequence ID" value="MCI0755112.1"/>
    <property type="molecule type" value="Genomic_DNA"/>
</dbReference>
<evidence type="ECO:0008006" key="3">
    <source>
        <dbReference type="Google" id="ProtNLM"/>
    </source>
</evidence>
<evidence type="ECO:0000313" key="1">
    <source>
        <dbReference type="EMBL" id="MCI0755112.1"/>
    </source>
</evidence>
<organism evidence="1 2">
    <name type="scientific">Teichococcus vastitatis</name>
    <dbReference type="NCBI Taxonomy" id="2307076"/>
    <lineage>
        <taxon>Bacteria</taxon>
        <taxon>Pseudomonadati</taxon>
        <taxon>Pseudomonadota</taxon>
        <taxon>Alphaproteobacteria</taxon>
        <taxon>Acetobacterales</taxon>
        <taxon>Roseomonadaceae</taxon>
        <taxon>Roseomonas</taxon>
    </lineage>
</organism>
<gene>
    <name evidence="1" type="ORF">MON41_15430</name>
</gene>
<name>A0ABS9W741_9PROT</name>
<sequence length="127" mass="13600">MLIRDFLNILLDDTLEEARLLHAQASAPGAALAFAGAERAVSECREAMTGERMGARLRALLAAVRADSARAAGQPDEAFWFSRELYVEWIAEVVSVVLMTARAPAIIPPSRRAAIEAARLIGLLGAA</sequence>
<keyword evidence="2" id="KW-1185">Reference proteome</keyword>
<dbReference type="Proteomes" id="UP001201985">
    <property type="component" value="Unassembled WGS sequence"/>
</dbReference>
<dbReference type="RefSeq" id="WP_120009435.1">
    <property type="nucleotide sequence ID" value="NZ_JALBUU010000028.1"/>
</dbReference>